<sequence length="45" mass="4784">MTNSTFSPAAKNTATRAAGTTWDSFSHTAGTTWDTFGKTPGTTWD</sequence>
<evidence type="ECO:0000313" key="3">
    <source>
        <dbReference type="Proteomes" id="UP001595891"/>
    </source>
</evidence>
<evidence type="ECO:0000313" key="2">
    <source>
        <dbReference type="EMBL" id="MFC4587390.1"/>
    </source>
</evidence>
<name>A0ABV9EGE2_9ACTN</name>
<feature type="compositionally biased region" description="Polar residues" evidence="1">
    <location>
        <begin position="1"/>
        <end position="15"/>
    </location>
</feature>
<evidence type="ECO:0000256" key="1">
    <source>
        <dbReference type="SAM" id="MobiDB-lite"/>
    </source>
</evidence>
<keyword evidence="3" id="KW-1185">Reference proteome</keyword>
<feature type="region of interest" description="Disordered" evidence="1">
    <location>
        <begin position="1"/>
        <end position="45"/>
    </location>
</feature>
<dbReference type="RefSeq" id="WP_262841951.1">
    <property type="nucleotide sequence ID" value="NZ_JANZYP010000008.1"/>
</dbReference>
<dbReference type="EMBL" id="JBHSFN010000008">
    <property type="protein sequence ID" value="MFC4587390.1"/>
    <property type="molecule type" value="Genomic_DNA"/>
</dbReference>
<reference evidence="3" key="1">
    <citation type="journal article" date="2019" name="Int. J. Syst. Evol. Microbiol.">
        <title>The Global Catalogue of Microorganisms (GCM) 10K type strain sequencing project: providing services to taxonomists for standard genome sequencing and annotation.</title>
        <authorList>
            <consortium name="The Broad Institute Genomics Platform"/>
            <consortium name="The Broad Institute Genome Sequencing Center for Infectious Disease"/>
            <person name="Wu L."/>
            <person name="Ma J."/>
        </authorList>
    </citation>
    <scope>NUCLEOTIDE SEQUENCE [LARGE SCALE GENOMIC DNA]</scope>
    <source>
        <strain evidence="3">CCUG 49560</strain>
    </source>
</reference>
<proteinExistence type="predicted"/>
<feature type="compositionally biased region" description="Polar residues" evidence="1">
    <location>
        <begin position="21"/>
        <end position="45"/>
    </location>
</feature>
<gene>
    <name evidence="2" type="ORF">ACFO8L_14950</name>
</gene>
<protein>
    <submittedName>
        <fullName evidence="2">Uncharacterized protein</fullName>
    </submittedName>
</protein>
<accession>A0ABV9EGE2</accession>
<dbReference type="Proteomes" id="UP001595891">
    <property type="component" value="Unassembled WGS sequence"/>
</dbReference>
<comment type="caution">
    <text evidence="2">The sequence shown here is derived from an EMBL/GenBank/DDBJ whole genome shotgun (WGS) entry which is preliminary data.</text>
</comment>
<organism evidence="2 3">
    <name type="scientific">Sphaerisporangium corydalis</name>
    <dbReference type="NCBI Taxonomy" id="1441875"/>
    <lineage>
        <taxon>Bacteria</taxon>
        <taxon>Bacillati</taxon>
        <taxon>Actinomycetota</taxon>
        <taxon>Actinomycetes</taxon>
        <taxon>Streptosporangiales</taxon>
        <taxon>Streptosporangiaceae</taxon>
        <taxon>Sphaerisporangium</taxon>
    </lineage>
</organism>